<gene>
    <name evidence="1" type="ORF">J3U87_29655</name>
</gene>
<dbReference type="RefSeq" id="WP_237379400.1">
    <property type="nucleotide sequence ID" value="NZ_CP071793.1"/>
</dbReference>
<evidence type="ECO:0000313" key="1">
    <source>
        <dbReference type="EMBL" id="QTD49770.1"/>
    </source>
</evidence>
<proteinExistence type="predicted"/>
<dbReference type="AlphaFoldDB" id="A0A8A4TJP4"/>
<reference evidence="1" key="1">
    <citation type="submission" date="2021-03" db="EMBL/GenBank/DDBJ databases">
        <title>Acanthopleuribacteraceae sp. M133.</title>
        <authorList>
            <person name="Wang G."/>
        </authorList>
    </citation>
    <scope>NUCLEOTIDE SEQUENCE</scope>
    <source>
        <strain evidence="1">M133</strain>
    </source>
</reference>
<dbReference type="KEGG" id="scor:J3U87_29655"/>
<accession>A0A8A4TJP4</accession>
<name>A0A8A4TJP4_SULCO</name>
<organism evidence="1 2">
    <name type="scientific">Sulfidibacter corallicola</name>
    <dbReference type="NCBI Taxonomy" id="2818388"/>
    <lineage>
        <taxon>Bacteria</taxon>
        <taxon>Pseudomonadati</taxon>
        <taxon>Acidobacteriota</taxon>
        <taxon>Holophagae</taxon>
        <taxon>Acanthopleuribacterales</taxon>
        <taxon>Acanthopleuribacteraceae</taxon>
        <taxon>Sulfidibacter</taxon>
    </lineage>
</organism>
<keyword evidence="2" id="KW-1185">Reference proteome</keyword>
<sequence length="556" mass="63581">MQIHEENQLFLTAITRLDANLANHIRQLNWGHLNSFPREIRWKFCSTLNKNIWEEAIYSRTLIDLDPSCGLSSQVIAAIKKRGHEFFYGENCLFKEDNLAHLARLQPGDRWRFIRLLVPWGLDGTSNGFEMIKTTLSLSNLRSAFHVHLDVPSRLESFKGTLTRIMREVRGRHDTAIQQEMESKKAQNNLARHMVVGILGSVFPNFVTIPLLHVLNAHSGQWFKTSGKDSTEEGLNIEADGKGGYKLVAKPNTPGKGDHGTATGQILAEGWTRTFNASAGVVVAPFHERLQKKIQDGFASWEKHGAGNQDIFNNLEMLSERIIVAIADAYAEATREYLDQWENDAFLAQELCERVVMVNDYNGHTNPYGMDLASTMLGYIKRNPDNYMPPPIEIPRLDAEQIAVITDSLKKLILWQWFRENRFYFVHRGGDIRDPYDLEAKHEIGSGPLYKYLQELNIVEPRESYVLRRPGKSRDHYEHDFLQRNPAGEREEVPLRTGHRNMGDHSTKDLLSEWASRKSIGTFYLQNALQHLVPSSVSPEARTLIVRQSRRVHHGV</sequence>
<dbReference type="Proteomes" id="UP000663929">
    <property type="component" value="Chromosome"/>
</dbReference>
<evidence type="ECO:0000313" key="2">
    <source>
        <dbReference type="Proteomes" id="UP000663929"/>
    </source>
</evidence>
<protein>
    <submittedName>
        <fullName evidence="1">Uncharacterized protein</fullName>
    </submittedName>
</protein>
<dbReference type="EMBL" id="CP071793">
    <property type="protein sequence ID" value="QTD49770.1"/>
    <property type="molecule type" value="Genomic_DNA"/>
</dbReference>